<evidence type="ECO:0000256" key="2">
    <source>
        <dbReference type="ARBA" id="ARBA00010735"/>
    </source>
</evidence>
<comment type="similarity">
    <text evidence="2">Belongs to the AzlC family.</text>
</comment>
<keyword evidence="4" id="KW-1003">Cell membrane</keyword>
<dbReference type="PANTHER" id="PTHR34979">
    <property type="entry name" value="INNER MEMBRANE PROTEIN YGAZ"/>
    <property type="match status" value="1"/>
</dbReference>
<keyword evidence="5 8" id="KW-0812">Transmembrane</keyword>
<feature type="transmembrane region" description="Helical" evidence="8">
    <location>
        <begin position="50"/>
        <end position="72"/>
    </location>
</feature>
<keyword evidence="10" id="KW-1185">Reference proteome</keyword>
<feature type="transmembrane region" description="Helical" evidence="8">
    <location>
        <begin position="227"/>
        <end position="243"/>
    </location>
</feature>
<dbReference type="RefSeq" id="WP_379144291.1">
    <property type="nucleotide sequence ID" value="NZ_JBHUEN010000043.1"/>
</dbReference>
<evidence type="ECO:0000313" key="10">
    <source>
        <dbReference type="Proteomes" id="UP001597213"/>
    </source>
</evidence>
<dbReference type="EMBL" id="JBHUEN010000043">
    <property type="protein sequence ID" value="MFD1883179.1"/>
    <property type="molecule type" value="Genomic_DNA"/>
</dbReference>
<evidence type="ECO:0000256" key="4">
    <source>
        <dbReference type="ARBA" id="ARBA00022475"/>
    </source>
</evidence>
<keyword evidence="6 8" id="KW-1133">Transmembrane helix</keyword>
<evidence type="ECO:0000256" key="7">
    <source>
        <dbReference type="ARBA" id="ARBA00023136"/>
    </source>
</evidence>
<proteinExistence type="inferred from homology"/>
<sequence>MRRAARLRNRPFSTPALNMRNSAEPESVPLSDRQRRALARTPAQCYRHGILQSVPFLLVIIPFGLLFGLVAAEAGMDIFQIMGFSVLVLAGASQFTAVQLISEHAPVILVIVSALAVNLRMAMYSAAMVPWLGGADGPTRAAIAYGLIDQTYAMSIMHYEKNPALSLKQRTSYFFGTATMMCVFWIISTWLGATVGNAIPDDLALDFAVPITFLAMVAPMLRSLPHVAAATVGVILSLAFAGLPSGLGVLLAAPFAMMAGAFLEAWLERRREVRA</sequence>
<evidence type="ECO:0000256" key="8">
    <source>
        <dbReference type="SAM" id="Phobius"/>
    </source>
</evidence>
<feature type="transmembrane region" description="Helical" evidence="8">
    <location>
        <begin position="171"/>
        <end position="191"/>
    </location>
</feature>
<protein>
    <submittedName>
        <fullName evidence="9">AzlC family ABC transporter permease</fullName>
    </submittedName>
</protein>
<keyword evidence="3" id="KW-0813">Transport</keyword>
<feature type="transmembrane region" description="Helical" evidence="8">
    <location>
        <begin position="203"/>
        <end position="220"/>
    </location>
</feature>
<name>A0ABW4RAA5_9RHOB</name>
<accession>A0ABW4RAA5</accession>
<comment type="caution">
    <text evidence="9">The sequence shown here is derived from an EMBL/GenBank/DDBJ whole genome shotgun (WGS) entry which is preliminary data.</text>
</comment>
<evidence type="ECO:0000313" key="9">
    <source>
        <dbReference type="EMBL" id="MFD1883179.1"/>
    </source>
</evidence>
<organism evidence="9 10">
    <name type="scientific">Paracoccus pacificus</name>
    <dbReference type="NCBI Taxonomy" id="1463598"/>
    <lineage>
        <taxon>Bacteria</taxon>
        <taxon>Pseudomonadati</taxon>
        <taxon>Pseudomonadota</taxon>
        <taxon>Alphaproteobacteria</taxon>
        <taxon>Rhodobacterales</taxon>
        <taxon>Paracoccaceae</taxon>
        <taxon>Paracoccus</taxon>
    </lineage>
</organism>
<reference evidence="10" key="1">
    <citation type="journal article" date="2019" name="Int. J. Syst. Evol. Microbiol.">
        <title>The Global Catalogue of Microorganisms (GCM) 10K type strain sequencing project: providing services to taxonomists for standard genome sequencing and annotation.</title>
        <authorList>
            <consortium name="The Broad Institute Genomics Platform"/>
            <consortium name="The Broad Institute Genome Sequencing Center for Infectious Disease"/>
            <person name="Wu L."/>
            <person name="Ma J."/>
        </authorList>
    </citation>
    <scope>NUCLEOTIDE SEQUENCE [LARGE SCALE GENOMIC DNA]</scope>
    <source>
        <strain evidence="10">CCUG 56029</strain>
    </source>
</reference>
<dbReference type="Pfam" id="PF03591">
    <property type="entry name" value="AzlC"/>
    <property type="match status" value="1"/>
</dbReference>
<dbReference type="PANTHER" id="PTHR34979:SF1">
    <property type="entry name" value="INNER MEMBRANE PROTEIN YGAZ"/>
    <property type="match status" value="1"/>
</dbReference>
<evidence type="ECO:0000256" key="1">
    <source>
        <dbReference type="ARBA" id="ARBA00004651"/>
    </source>
</evidence>
<evidence type="ECO:0000256" key="5">
    <source>
        <dbReference type="ARBA" id="ARBA00022692"/>
    </source>
</evidence>
<evidence type="ECO:0000256" key="6">
    <source>
        <dbReference type="ARBA" id="ARBA00022989"/>
    </source>
</evidence>
<keyword evidence="7 8" id="KW-0472">Membrane</keyword>
<dbReference type="Proteomes" id="UP001597213">
    <property type="component" value="Unassembled WGS sequence"/>
</dbReference>
<comment type="subcellular location">
    <subcellularLocation>
        <location evidence="1">Cell membrane</location>
        <topology evidence="1">Multi-pass membrane protein</topology>
    </subcellularLocation>
</comment>
<dbReference type="InterPro" id="IPR011606">
    <property type="entry name" value="Brnchd-chn_aa_trnsp_permease"/>
</dbReference>
<gene>
    <name evidence="9" type="ORF">ACFSCT_15780</name>
</gene>
<evidence type="ECO:0000256" key="3">
    <source>
        <dbReference type="ARBA" id="ARBA00022448"/>
    </source>
</evidence>